<dbReference type="KEGG" id="psp:PSPPH_2871"/>
<dbReference type="EMBL" id="CP000058">
    <property type="protein sequence ID" value="AAZ35687.1"/>
    <property type="molecule type" value="Genomic_DNA"/>
</dbReference>
<dbReference type="Proteomes" id="UP000000551">
    <property type="component" value="Chromosome"/>
</dbReference>
<dbReference type="eggNOG" id="ENOG5031JQK">
    <property type="taxonomic scope" value="Bacteria"/>
</dbReference>
<evidence type="ECO:0000313" key="2">
    <source>
        <dbReference type="Proteomes" id="UP000000551"/>
    </source>
</evidence>
<organism evidence="1 2">
    <name type="scientific">Pseudomonas savastanoi pv. phaseolicola (strain 1448A / Race 6)</name>
    <name type="common">Pseudomonas syringae pv. phaseolicola (strain 1448A / Race 6)</name>
    <dbReference type="NCBI Taxonomy" id="264730"/>
    <lineage>
        <taxon>Bacteria</taxon>
        <taxon>Pseudomonadati</taxon>
        <taxon>Pseudomonadota</taxon>
        <taxon>Gammaproteobacteria</taxon>
        <taxon>Pseudomonadales</taxon>
        <taxon>Pseudomonadaceae</taxon>
        <taxon>Pseudomonas</taxon>
    </lineage>
</organism>
<dbReference type="AlphaFoldDB" id="Q48HS8"/>
<dbReference type="Pfam" id="PF20192">
    <property type="entry name" value="DUF6555"/>
    <property type="match status" value="1"/>
</dbReference>
<sequence length="91" mass="10443">MQSPILQATAEKRIRLSMALPKHYRIDYLLNGSFKSFYIRTENMDNAEAWHCASVDAGLARIPKYRLEKVAKVSKPYAEHFGVTNVEWAQA</sequence>
<gene>
    <name evidence="1" type="ordered locus">PSPPH_2871</name>
</gene>
<name>Q48HS8_PSE14</name>
<evidence type="ECO:0000313" key="1">
    <source>
        <dbReference type="EMBL" id="AAZ35687.1"/>
    </source>
</evidence>
<dbReference type="HOGENOM" id="CLU_180049_0_0_6"/>
<reference evidence="1 2" key="1">
    <citation type="journal article" date="2005" name="J. Bacteriol.">
        <title>Whole-genome sequence analysis of Pseudomonas syringae pv. phaseolicola 1448A reveals divergence among pathovars in genes involved in virulence and transposition.</title>
        <authorList>
            <person name="Joardar V."/>
            <person name="Lindeberg M."/>
            <person name="Jackson R.W."/>
            <person name="Selengut J."/>
            <person name="Dodson R."/>
            <person name="Brinkac L.M."/>
            <person name="Daugherty S.C."/>
            <person name="Deboy R."/>
            <person name="Durkin A.S."/>
            <person name="Giglio M.G."/>
            <person name="Madupu R."/>
            <person name="Nelson W.C."/>
            <person name="Rosovitz M.J."/>
            <person name="Sullivan S."/>
            <person name="Crabtree J."/>
            <person name="Creasy T."/>
            <person name="Davidsen T."/>
            <person name="Haft D.H."/>
            <person name="Zafar N."/>
            <person name="Zhou L."/>
            <person name="Halpin R."/>
            <person name="Holley T."/>
            <person name="Khouri H."/>
            <person name="Feldblyum T."/>
            <person name="White O."/>
            <person name="Fraser C.M."/>
            <person name="Chatterjee A.K."/>
            <person name="Cartinhour S."/>
            <person name="Schneider D.J."/>
            <person name="Mansfield J."/>
            <person name="Collmer A."/>
            <person name="Buell C.R."/>
        </authorList>
    </citation>
    <scope>NUCLEOTIDE SEQUENCE [LARGE SCALE GENOMIC DNA]</scope>
    <source>
        <strain evidence="2">1448A / Race 6</strain>
    </source>
</reference>
<accession>Q48HS8</accession>
<proteinExistence type="predicted"/>
<protein>
    <submittedName>
        <fullName evidence="1">Uncharacterized protein</fullName>
    </submittedName>
</protein>
<dbReference type="InterPro" id="IPR046685">
    <property type="entry name" value="DUF6555"/>
</dbReference>